<dbReference type="InterPro" id="IPR007670">
    <property type="entry name" value="DUF596"/>
</dbReference>
<evidence type="ECO:0000313" key="2">
    <source>
        <dbReference type="Proteomes" id="UP000501237"/>
    </source>
</evidence>
<reference evidence="1 2" key="1">
    <citation type="journal article" date="2020" name="Microbiol. Resour. Announc.">
        <title>Complete genome sequence of Pseudomonas otitidis strain MrB4, isolated from Lake Biwa in Japan.</title>
        <authorList>
            <person name="Miyazaki K."/>
            <person name="Hase E."/>
            <person name="Maruya T."/>
        </authorList>
    </citation>
    <scope>NUCLEOTIDE SEQUENCE [LARGE SCALE GENOMIC DNA]</scope>
    <source>
        <strain evidence="1 2">MrB4</strain>
    </source>
</reference>
<dbReference type="SUPFAM" id="SSF160472">
    <property type="entry name" value="NMB0513-like"/>
    <property type="match status" value="1"/>
</dbReference>
<accession>A0A679GNS2</accession>
<evidence type="ECO:0008006" key="3">
    <source>
        <dbReference type="Google" id="ProtNLM"/>
    </source>
</evidence>
<dbReference type="EMBL" id="AP022642">
    <property type="protein sequence ID" value="BCA29159.1"/>
    <property type="molecule type" value="Genomic_DNA"/>
</dbReference>
<protein>
    <recommendedName>
        <fullName evidence="3">DUF596 domain-containing protein</fullName>
    </recommendedName>
</protein>
<dbReference type="Pfam" id="PF04591">
    <property type="entry name" value="DUF596"/>
    <property type="match status" value="1"/>
</dbReference>
<evidence type="ECO:0000313" key="1">
    <source>
        <dbReference type="EMBL" id="BCA29159.1"/>
    </source>
</evidence>
<dbReference type="KEGG" id="poj:PtoMrB4_31360"/>
<dbReference type="InterPro" id="IPR023138">
    <property type="entry name" value="NMB0513-like_sf"/>
</dbReference>
<organism evidence="1 2">
    <name type="scientific">Metapseudomonas otitidis</name>
    <dbReference type="NCBI Taxonomy" id="319939"/>
    <lineage>
        <taxon>Bacteria</taxon>
        <taxon>Pseudomonadati</taxon>
        <taxon>Pseudomonadota</taxon>
        <taxon>Gammaproteobacteria</taxon>
        <taxon>Pseudomonadales</taxon>
        <taxon>Pseudomonadaceae</taxon>
        <taxon>Metapseudomonas</taxon>
    </lineage>
</organism>
<dbReference type="Proteomes" id="UP000501237">
    <property type="component" value="Chromosome"/>
</dbReference>
<name>A0A679GNS2_9GAMM</name>
<dbReference type="RefSeq" id="WP_165672186.1">
    <property type="nucleotide sequence ID" value="NZ_AP022642.1"/>
</dbReference>
<gene>
    <name evidence="1" type="ORF">PtoMrB4_31360</name>
</gene>
<dbReference type="GeneID" id="57398349"/>
<dbReference type="Gene3D" id="1.10.3510.10">
    <property type="entry name" value="NMB0513-like"/>
    <property type="match status" value="1"/>
</dbReference>
<dbReference type="AlphaFoldDB" id="A0A679GNS2"/>
<proteinExistence type="predicted"/>
<sequence>MNDGRIFFSESGGCSEEVAESVLQSAFGLSMRAIWQHMTVEISDCHVDYPYKVKLFFSLMSWLMLGGHLKLASESCFLDGSVQDQLHILRKAWPDTPGEDDLDGFGIWFLTDAPAGVVWIGQDGSEFWT</sequence>